<gene>
    <name evidence="1" type="ORF">Tcan_16559</name>
</gene>
<dbReference type="STRING" id="6265.A0A0B2VCN8"/>
<dbReference type="PANTHER" id="PTHR14659">
    <property type="entry name" value="ALPHA- AND GAMMA-ADAPTIN-BINDING PROTEIN P34"/>
    <property type="match status" value="1"/>
</dbReference>
<comment type="caution">
    <text evidence="1">The sequence shown here is derived from an EMBL/GenBank/DDBJ whole genome shotgun (WGS) entry which is preliminary data.</text>
</comment>
<dbReference type="OrthoDB" id="5840611at2759"/>
<dbReference type="OMA" id="FGPERQN"/>
<sequence length="297" mass="33234">MENTGGAENGPAVALLIADRDRTILDALIGEKSGSRGDTKTQMLIDNKYYTATVYVHSFEDVRSALVWDADNVNAEIGAIIFQFEGVVESLDELKKGIDLWQADVQVMVCDRLERGAEWSEVLLNFCVMEEFELIELHPDEETLLQLQEYAELHGIARIRQVLESAKWAGKVMKENPYNLVNLACRVMKKSVDEEAVSEEDCRLIEQMFGGPRQSLSDVYKDVPDVDEDVLAYLKQEINNSETAPNKQSSTYAKVRCALSKMSFGADRQNLAADTMIEMIKTLGAEDLFASSSEEEA</sequence>
<organism evidence="1 2">
    <name type="scientific">Toxocara canis</name>
    <name type="common">Canine roundworm</name>
    <dbReference type="NCBI Taxonomy" id="6265"/>
    <lineage>
        <taxon>Eukaryota</taxon>
        <taxon>Metazoa</taxon>
        <taxon>Ecdysozoa</taxon>
        <taxon>Nematoda</taxon>
        <taxon>Chromadorea</taxon>
        <taxon>Rhabditida</taxon>
        <taxon>Spirurina</taxon>
        <taxon>Ascaridomorpha</taxon>
        <taxon>Ascaridoidea</taxon>
        <taxon>Toxocaridae</taxon>
        <taxon>Toxocara</taxon>
    </lineage>
</organism>
<dbReference type="AlphaFoldDB" id="A0A0B2VCN8"/>
<name>A0A0B2VCN8_TOXCA</name>
<accession>A0A0B2VCN8</accession>
<proteinExistence type="predicted"/>
<reference evidence="1 2" key="1">
    <citation type="submission" date="2014-11" db="EMBL/GenBank/DDBJ databases">
        <title>Genetic blueprint of the zoonotic pathogen Toxocara canis.</title>
        <authorList>
            <person name="Zhu X.-Q."/>
            <person name="Korhonen P.K."/>
            <person name="Cai H."/>
            <person name="Young N.D."/>
            <person name="Nejsum P."/>
            <person name="von Samson-Himmelstjerna G."/>
            <person name="Boag P.R."/>
            <person name="Tan P."/>
            <person name="Li Q."/>
            <person name="Min J."/>
            <person name="Yang Y."/>
            <person name="Wang X."/>
            <person name="Fang X."/>
            <person name="Hall R.S."/>
            <person name="Hofmann A."/>
            <person name="Sternberg P.W."/>
            <person name="Jex A.R."/>
            <person name="Gasser R.B."/>
        </authorList>
    </citation>
    <scope>NUCLEOTIDE SEQUENCE [LARGE SCALE GENOMIC DNA]</scope>
    <source>
        <strain evidence="1">PN_DK_2014</strain>
    </source>
</reference>
<dbReference type="Proteomes" id="UP000031036">
    <property type="component" value="Unassembled WGS sequence"/>
</dbReference>
<evidence type="ECO:0000313" key="1">
    <source>
        <dbReference type="EMBL" id="KHN81276.1"/>
    </source>
</evidence>
<dbReference type="Gene3D" id="3.40.50.11960">
    <property type="match status" value="1"/>
</dbReference>
<dbReference type="EMBL" id="JPKZ01001546">
    <property type="protein sequence ID" value="KHN81276.1"/>
    <property type="molecule type" value="Genomic_DNA"/>
</dbReference>
<keyword evidence="2" id="KW-1185">Reference proteome</keyword>
<dbReference type="InterPro" id="IPR019341">
    <property type="entry name" value="Alpha/Gamma-adaptin-bd_p34"/>
</dbReference>
<dbReference type="PANTHER" id="PTHR14659:SF1">
    <property type="entry name" value="ALPHA- AND GAMMA-ADAPTIN-BINDING PROTEIN P34"/>
    <property type="match status" value="1"/>
</dbReference>
<protein>
    <submittedName>
        <fullName evidence="1">Uncharacterized protein</fullName>
    </submittedName>
</protein>
<evidence type="ECO:0000313" key="2">
    <source>
        <dbReference type="Proteomes" id="UP000031036"/>
    </source>
</evidence>